<comment type="subunit">
    <text evidence="8">Homodimer.</text>
</comment>
<feature type="binding site" evidence="8">
    <location>
        <begin position="149"/>
        <end position="152"/>
    </location>
    <ligand>
        <name>ATP</name>
        <dbReference type="ChEBI" id="CHEBI:30616"/>
    </ligand>
</feature>
<evidence type="ECO:0000313" key="9">
    <source>
        <dbReference type="EMBL" id="MFD2186535.1"/>
    </source>
</evidence>
<feature type="binding site" evidence="8">
    <location>
        <position position="61"/>
    </location>
    <ligand>
        <name>(R)-pantoate</name>
        <dbReference type="ChEBI" id="CHEBI:15980"/>
    </ligand>
</feature>
<dbReference type="NCBIfam" id="TIGR00125">
    <property type="entry name" value="cyt_tran_rel"/>
    <property type="match status" value="1"/>
</dbReference>
<feature type="binding site" evidence="8">
    <location>
        <begin position="30"/>
        <end position="37"/>
    </location>
    <ligand>
        <name>ATP</name>
        <dbReference type="ChEBI" id="CHEBI:30616"/>
    </ligand>
</feature>
<evidence type="ECO:0000256" key="3">
    <source>
        <dbReference type="ARBA" id="ARBA00022598"/>
    </source>
</evidence>
<reference evidence="10" key="1">
    <citation type="journal article" date="2019" name="Int. J. Syst. Evol. Microbiol.">
        <title>The Global Catalogue of Microorganisms (GCM) 10K type strain sequencing project: providing services to taxonomists for standard genome sequencing and annotation.</title>
        <authorList>
            <consortium name="The Broad Institute Genomics Platform"/>
            <consortium name="The Broad Institute Genome Sequencing Center for Infectious Disease"/>
            <person name="Wu L."/>
            <person name="Ma J."/>
        </authorList>
    </citation>
    <scope>NUCLEOTIDE SEQUENCE [LARGE SCALE GENOMIC DNA]</scope>
    <source>
        <strain evidence="10">DT92</strain>
    </source>
</reference>
<comment type="caution">
    <text evidence="8">Lacks conserved residue(s) required for the propagation of feature annotation.</text>
</comment>
<dbReference type="HAMAP" id="MF_00158">
    <property type="entry name" value="PanC"/>
    <property type="match status" value="1"/>
</dbReference>
<keyword evidence="10" id="KW-1185">Reference proteome</keyword>
<keyword evidence="5 8" id="KW-0547">Nucleotide-binding</keyword>
<gene>
    <name evidence="8 9" type="primary">panC</name>
    <name evidence="9" type="ORF">ACFSJT_07000</name>
</gene>
<keyword evidence="8" id="KW-0963">Cytoplasm</keyword>
<dbReference type="GO" id="GO:0004592">
    <property type="term" value="F:pantoate-beta-alanine ligase activity"/>
    <property type="evidence" value="ECO:0007669"/>
    <property type="project" value="UniProtKB-EC"/>
</dbReference>
<evidence type="ECO:0000256" key="7">
    <source>
        <dbReference type="ARBA" id="ARBA00048258"/>
    </source>
</evidence>
<evidence type="ECO:0000256" key="4">
    <source>
        <dbReference type="ARBA" id="ARBA00022655"/>
    </source>
</evidence>
<organism evidence="9 10">
    <name type="scientific">Aquimarina celericrescens</name>
    <dbReference type="NCBI Taxonomy" id="1964542"/>
    <lineage>
        <taxon>Bacteria</taxon>
        <taxon>Pseudomonadati</taxon>
        <taxon>Bacteroidota</taxon>
        <taxon>Flavobacteriia</taxon>
        <taxon>Flavobacteriales</taxon>
        <taxon>Flavobacteriaceae</taxon>
        <taxon>Aquimarina</taxon>
    </lineage>
</organism>
<feature type="binding site" evidence="8">
    <location>
        <begin position="186"/>
        <end position="189"/>
    </location>
    <ligand>
        <name>ATP</name>
        <dbReference type="ChEBI" id="CHEBI:30616"/>
    </ligand>
</feature>
<dbReference type="PANTHER" id="PTHR21299:SF1">
    <property type="entry name" value="PANTOATE--BETA-ALANINE LIGASE"/>
    <property type="match status" value="1"/>
</dbReference>
<comment type="caution">
    <text evidence="9">The sequence shown here is derived from an EMBL/GenBank/DDBJ whole genome shotgun (WGS) entry which is preliminary data.</text>
</comment>
<evidence type="ECO:0000256" key="5">
    <source>
        <dbReference type="ARBA" id="ARBA00022741"/>
    </source>
</evidence>
<accession>A0ABW5AVK0</accession>
<keyword evidence="6 8" id="KW-0067">ATP-binding</keyword>
<dbReference type="RefSeq" id="WP_378319508.1">
    <property type="nucleotide sequence ID" value="NZ_JBHUHY010000003.1"/>
</dbReference>
<name>A0ABW5AVK0_9FLAO</name>
<sequence length="282" mass="32264">MHVYEKRRDIVSNVATLLKEQKTIGFVPTMGALHQGHIALVERAVKENEEVIVSIFINPTQFNNSEDLVNYPRTLESDITLLSQVSTNIIVFTPTPKEVYGDKMQSTNYNFEGLENEMEGKFRPGHFNGVGTVLKHLFDIVSPTKAYFGEKDFQQLQIVKKLVEIEKMSVQVIGCPIFREESGLALSSRNKRLDKEQLEASPLIYNTLSQVKKKFGTKSVIELNEWVSEQFKNNEILKLEYFEIAKISDLKSVKRKQKDTKYRAFIAVFAGKIRLIDNIALN</sequence>
<dbReference type="NCBIfam" id="TIGR00018">
    <property type="entry name" value="panC"/>
    <property type="match status" value="1"/>
</dbReference>
<keyword evidence="4 8" id="KW-0566">Pantothenate biosynthesis</keyword>
<dbReference type="EC" id="6.3.2.1" evidence="8"/>
<comment type="function">
    <text evidence="8">Catalyzes the condensation of pantoate with beta-alanine in an ATP-dependent reaction via a pantoyl-adenylate intermediate.</text>
</comment>
<dbReference type="SUPFAM" id="SSF52374">
    <property type="entry name" value="Nucleotidylyl transferase"/>
    <property type="match status" value="1"/>
</dbReference>
<proteinExistence type="inferred from homology"/>
<evidence type="ECO:0000256" key="1">
    <source>
        <dbReference type="ARBA" id="ARBA00004990"/>
    </source>
</evidence>
<evidence type="ECO:0000256" key="2">
    <source>
        <dbReference type="ARBA" id="ARBA00009256"/>
    </source>
</evidence>
<dbReference type="InterPro" id="IPR004821">
    <property type="entry name" value="Cyt_trans-like"/>
</dbReference>
<dbReference type="Pfam" id="PF02569">
    <property type="entry name" value="Pantoate_ligase"/>
    <property type="match status" value="1"/>
</dbReference>
<comment type="similarity">
    <text evidence="2 8">Belongs to the pantothenate synthetase family.</text>
</comment>
<dbReference type="PANTHER" id="PTHR21299">
    <property type="entry name" value="CYTIDYLATE KINASE/PANTOATE-BETA-ALANINE LIGASE"/>
    <property type="match status" value="1"/>
</dbReference>
<dbReference type="InterPro" id="IPR014729">
    <property type="entry name" value="Rossmann-like_a/b/a_fold"/>
</dbReference>
<dbReference type="Proteomes" id="UP001597344">
    <property type="component" value="Unassembled WGS sequence"/>
</dbReference>
<comment type="pathway">
    <text evidence="1 8">Cofactor biosynthesis; (R)-pantothenate biosynthesis; (R)-pantothenate from (R)-pantoate and beta-alanine: step 1/1.</text>
</comment>
<evidence type="ECO:0000256" key="8">
    <source>
        <dbReference type="HAMAP-Rule" id="MF_00158"/>
    </source>
</evidence>
<keyword evidence="3 8" id="KW-0436">Ligase</keyword>
<dbReference type="Gene3D" id="3.30.1300.10">
    <property type="entry name" value="Pantoate-beta-alanine ligase, C-terminal domain"/>
    <property type="match status" value="1"/>
</dbReference>
<dbReference type="EMBL" id="JBHUHY010000003">
    <property type="protein sequence ID" value="MFD2186535.1"/>
    <property type="molecule type" value="Genomic_DNA"/>
</dbReference>
<comment type="subcellular location">
    <subcellularLocation>
        <location evidence="8">Cytoplasm</location>
    </subcellularLocation>
</comment>
<dbReference type="InterPro" id="IPR042176">
    <property type="entry name" value="Pantoate_ligase_C"/>
</dbReference>
<evidence type="ECO:0000256" key="6">
    <source>
        <dbReference type="ARBA" id="ARBA00022840"/>
    </source>
</evidence>
<dbReference type="Gene3D" id="3.40.50.620">
    <property type="entry name" value="HUPs"/>
    <property type="match status" value="1"/>
</dbReference>
<comment type="catalytic activity">
    <reaction evidence="7 8">
        <text>(R)-pantoate + beta-alanine + ATP = (R)-pantothenate + AMP + diphosphate + H(+)</text>
        <dbReference type="Rhea" id="RHEA:10912"/>
        <dbReference type="ChEBI" id="CHEBI:15378"/>
        <dbReference type="ChEBI" id="CHEBI:15980"/>
        <dbReference type="ChEBI" id="CHEBI:29032"/>
        <dbReference type="ChEBI" id="CHEBI:30616"/>
        <dbReference type="ChEBI" id="CHEBI:33019"/>
        <dbReference type="ChEBI" id="CHEBI:57966"/>
        <dbReference type="ChEBI" id="CHEBI:456215"/>
        <dbReference type="EC" id="6.3.2.1"/>
    </reaction>
</comment>
<comment type="miscellaneous">
    <text evidence="8">The reaction proceeds by a bi uni uni bi ping pong mechanism.</text>
</comment>
<dbReference type="InterPro" id="IPR003721">
    <property type="entry name" value="Pantoate_ligase"/>
</dbReference>
<evidence type="ECO:0000313" key="10">
    <source>
        <dbReference type="Proteomes" id="UP001597344"/>
    </source>
</evidence>
<feature type="active site" description="Proton donor" evidence="8">
    <location>
        <position position="37"/>
    </location>
</feature>
<protein>
    <recommendedName>
        <fullName evidence="8">Pantothenate synthetase</fullName>
        <shortName evidence="8">PS</shortName>
        <ecNumber evidence="8">6.3.2.1</ecNumber>
    </recommendedName>
    <alternativeName>
        <fullName evidence="8">Pantoate--beta-alanine ligase</fullName>
    </alternativeName>
    <alternativeName>
        <fullName evidence="8">Pantoate-activating enzyme</fullName>
    </alternativeName>
</protein>
<feature type="binding site" evidence="8">
    <location>
        <position position="155"/>
    </location>
    <ligand>
        <name>(R)-pantoate</name>
        <dbReference type="ChEBI" id="CHEBI:15980"/>
    </ligand>
</feature>
<feature type="binding site" evidence="8">
    <location>
        <position position="61"/>
    </location>
    <ligand>
        <name>beta-alanine</name>
        <dbReference type="ChEBI" id="CHEBI:57966"/>
    </ligand>
</feature>